<evidence type="ECO:0000256" key="2">
    <source>
        <dbReference type="SAM" id="MobiDB-lite"/>
    </source>
</evidence>
<evidence type="ECO:0000313" key="4">
    <source>
        <dbReference type="Proteomes" id="UP000246894"/>
    </source>
</evidence>
<dbReference type="Proteomes" id="UP000246894">
    <property type="component" value="Chromosome"/>
</dbReference>
<reference evidence="3 4" key="1">
    <citation type="submission" date="2017-10" db="EMBL/GenBank/DDBJ databases">
        <title>Genome of an Actinobacterium that displays light-enhanced growth.</title>
        <authorList>
            <person name="Maresca J.A."/>
            <person name="Hempel P."/>
            <person name="Shevchenko O."/>
            <person name="Miller K.J."/>
            <person name="Hahn M.W."/>
        </authorList>
    </citation>
    <scope>NUCLEOTIDE SEQUENCE [LARGE SCALE GENOMIC DNA]</scope>
    <source>
        <strain evidence="3 4">MWH-Mo1</strain>
    </source>
</reference>
<evidence type="ECO:0000256" key="1">
    <source>
        <dbReference type="SAM" id="Coils"/>
    </source>
</evidence>
<protein>
    <submittedName>
        <fullName evidence="3">Uncharacterized protein</fullName>
    </submittedName>
</protein>
<gene>
    <name evidence="3" type="ORF">AURMO_00172</name>
</gene>
<accession>A0A2Z3RVX4</accession>
<organism evidence="3 4">
    <name type="scientific">Aurantimicrobium photophilum</name>
    <dbReference type="NCBI Taxonomy" id="1987356"/>
    <lineage>
        <taxon>Bacteria</taxon>
        <taxon>Bacillati</taxon>
        <taxon>Actinomycetota</taxon>
        <taxon>Actinomycetes</taxon>
        <taxon>Micrococcales</taxon>
        <taxon>Microbacteriaceae</taxon>
        <taxon>Aurantimicrobium</taxon>
    </lineage>
</organism>
<dbReference type="KEGG" id="aum:AURMO_00172"/>
<keyword evidence="1" id="KW-0175">Coiled coil</keyword>
<dbReference type="AlphaFoldDB" id="A0A2Z3RVX4"/>
<feature type="region of interest" description="Disordered" evidence="2">
    <location>
        <begin position="360"/>
        <end position="381"/>
    </location>
</feature>
<dbReference type="RefSeq" id="WP_110232708.1">
    <property type="nucleotide sequence ID" value="NZ_CP023994.1"/>
</dbReference>
<keyword evidence="4" id="KW-1185">Reference proteome</keyword>
<name>A0A2Z3RVX4_9MICO</name>
<dbReference type="OrthoDB" id="3209732at2"/>
<dbReference type="EMBL" id="CP023994">
    <property type="protein sequence ID" value="AWR20791.1"/>
    <property type="molecule type" value="Genomic_DNA"/>
</dbReference>
<feature type="coiled-coil region" evidence="1">
    <location>
        <begin position="30"/>
        <end position="64"/>
    </location>
</feature>
<proteinExistence type="predicted"/>
<sequence length="381" mass="42063">MDNDLPVVLAKRGLDPAQVDIALGDIHAEASRLEAERAQIDKQIDKLTREIAEVRSALKRASAKPSFSDLGAAFEQTLRVAEEQAGKLISDAQVSSSETRRAAEAEASAITESAEKQAATLLKDSQERVTRLLAESEKKLAATLKVAQTALAQAEPQFAEAQKIASSISREGEQRRLALETELAREVEQSRAEIATLRQLHERDHRRISDEVDAARAKAERESSRLASENEAYIRHLLESSQVQFDEASERAREMVVEAQTNFGLARQEAIAMLREARETAARIVRRARVRAETLTQRLEERNAILLANGEQLVEDLSAETDAVQAFNSELRVISMSEPADSTSDDSFDFDALADEDLVEELTPESLNMNDDSVSPEKSEG</sequence>
<evidence type="ECO:0000313" key="3">
    <source>
        <dbReference type="EMBL" id="AWR20791.1"/>
    </source>
</evidence>